<comment type="caution">
    <text evidence="1">The sequence shown here is derived from an EMBL/GenBank/DDBJ whole genome shotgun (WGS) entry which is preliminary data.</text>
</comment>
<name>A0A507ZVB8_9GAMM</name>
<organism evidence="1 2">
    <name type="scientific">Marilutibacter maris</name>
    <dbReference type="NCBI Taxonomy" id="1605891"/>
    <lineage>
        <taxon>Bacteria</taxon>
        <taxon>Pseudomonadati</taxon>
        <taxon>Pseudomonadota</taxon>
        <taxon>Gammaproteobacteria</taxon>
        <taxon>Lysobacterales</taxon>
        <taxon>Lysobacteraceae</taxon>
        <taxon>Marilutibacter</taxon>
    </lineage>
</organism>
<gene>
    <name evidence="1" type="ORF">FKV24_018085</name>
</gene>
<accession>A0A507ZVB8</accession>
<dbReference type="AlphaFoldDB" id="A0A507ZVB8"/>
<dbReference type="InterPro" id="IPR025489">
    <property type="entry name" value="DUF4381"/>
</dbReference>
<evidence type="ECO:0000313" key="2">
    <source>
        <dbReference type="Proteomes" id="UP000320431"/>
    </source>
</evidence>
<dbReference type="Pfam" id="PF14316">
    <property type="entry name" value="DUF4381"/>
    <property type="match status" value="1"/>
</dbReference>
<proteinExistence type="predicted"/>
<dbReference type="Proteomes" id="UP000320431">
    <property type="component" value="Unassembled WGS sequence"/>
</dbReference>
<dbReference type="RefSeq" id="WP_141483388.1">
    <property type="nucleotide sequence ID" value="NZ_VICD02000323.1"/>
</dbReference>
<reference evidence="1 2" key="1">
    <citation type="submission" date="2019-10" db="EMBL/GenBank/DDBJ databases">
        <title>Lysobacter alkalisoli sp. nov., isolated from saline-alkaline soil.</title>
        <authorList>
            <person name="Sun J.-Q."/>
        </authorList>
    </citation>
    <scope>NUCLEOTIDE SEQUENCE [LARGE SCALE GENOMIC DNA]</scope>
    <source>
        <strain evidence="1 2">KCTC 42381</strain>
    </source>
</reference>
<evidence type="ECO:0000313" key="1">
    <source>
        <dbReference type="EMBL" id="KAB8163058.1"/>
    </source>
</evidence>
<sequence>MSMPVAIVLRDIHEPAAPSWWPPAPGWWLLVAVVLAIVAAVLWWRRRRRRRRARIQALFDDALAAATSPAAEVAAMSELLRRAARRRDPGADRLQGVAWRAFLDEGETPLFADEVGELLIEGGYRREVDAGQVAKLRPLVRTRFLQWMGAR</sequence>
<dbReference type="EMBL" id="VICD02000323">
    <property type="protein sequence ID" value="KAB8163058.1"/>
    <property type="molecule type" value="Genomic_DNA"/>
</dbReference>
<protein>
    <submittedName>
        <fullName evidence="1">DUF4381 family protein</fullName>
    </submittedName>
</protein>